<dbReference type="Gene3D" id="2.40.50.100">
    <property type="match status" value="1"/>
</dbReference>
<evidence type="ECO:0000256" key="1">
    <source>
        <dbReference type="SAM" id="Coils"/>
    </source>
</evidence>
<reference evidence="3" key="1">
    <citation type="submission" date="2015-07" db="EMBL/GenBank/DDBJ databases">
        <authorList>
            <person name="Rodrigo-Torres Lidia"/>
            <person name="Arahal R.David."/>
        </authorList>
    </citation>
    <scope>NUCLEOTIDE SEQUENCE [LARGE SCALE GENOMIC DNA]</scope>
    <source>
        <strain evidence="3">CECT 5112</strain>
    </source>
</reference>
<dbReference type="OrthoDB" id="7929252at2"/>
<dbReference type="InterPro" id="IPR050393">
    <property type="entry name" value="MFP_Efflux_Pump"/>
</dbReference>
<dbReference type="PANTHER" id="PTHR30367:SF12">
    <property type="entry name" value="P-HYDROXYBENZOIC ACID EFFLUX PUMP SUBUNIT AAEA"/>
    <property type="match status" value="1"/>
</dbReference>
<dbReference type="SUPFAM" id="SSF111369">
    <property type="entry name" value="HlyD-like secretion proteins"/>
    <property type="match status" value="1"/>
</dbReference>
<name>A0A0M6ZNA1_9HYPH</name>
<keyword evidence="1" id="KW-0175">Coiled coil</keyword>
<protein>
    <submittedName>
        <fullName evidence="2">Inner membrane protein YibH</fullName>
    </submittedName>
</protein>
<dbReference type="STRING" id="388408.LAX5112_00037"/>
<dbReference type="PANTHER" id="PTHR30367">
    <property type="entry name" value="P-HYDROXYBENZOIC ACID EFFLUX PUMP SUBUNIT AAEA-RELATED"/>
    <property type="match status" value="1"/>
</dbReference>
<dbReference type="Gene3D" id="1.10.287.470">
    <property type="entry name" value="Helix hairpin bin"/>
    <property type="match status" value="1"/>
</dbReference>
<evidence type="ECO:0000313" key="3">
    <source>
        <dbReference type="Proteomes" id="UP000053235"/>
    </source>
</evidence>
<dbReference type="AlphaFoldDB" id="A0A0M6ZNA1"/>
<gene>
    <name evidence="2" type="primary">yibH_1</name>
    <name evidence="2" type="ORF">LAX5112_00037</name>
</gene>
<dbReference type="Proteomes" id="UP000053235">
    <property type="component" value="Unassembled WGS sequence"/>
</dbReference>
<sequence length="409" mass="44840">MLELLFSALITILPDYLYRRYKQGKRLGHEINLFTVWYELRWGITSCAVLAISLLTVIFYFHPTTTNVTSLFRTVSILSDRPGRVEEVYVADNQFVRAGEPIFRLDTQRQQAAAETARRRTAEVEAAILVGQAELAAAEGNIVASESQLRQAQDDLTRRLDLSERNQNVVTEQELERLRLSVEGLTGSLEAIKAQRDAIQTRLRVLLPAQKSSAEAALAQAETEIEKSTVFAGTNGTVRQFKLQPGDLVNPILRPAGILVPEGSGRGRFQAGFGQISAQILHIGTIVEITCASKPLAVIPMAVTEIQDAISGGQLRPTDQLIDIQDRARPGTILTVLEPVFEGHADYIPPGSRCIGVAYSNHDKAIKSGEISGFSAFLFRIVDGMGIANALVIRIQSLLLPVKVLVFPS</sequence>
<organism evidence="2 3">
    <name type="scientific">Roseibium alexandrii</name>
    <dbReference type="NCBI Taxonomy" id="388408"/>
    <lineage>
        <taxon>Bacteria</taxon>
        <taxon>Pseudomonadati</taxon>
        <taxon>Pseudomonadota</taxon>
        <taxon>Alphaproteobacteria</taxon>
        <taxon>Hyphomicrobiales</taxon>
        <taxon>Stappiaceae</taxon>
        <taxon>Roseibium</taxon>
    </lineage>
</organism>
<feature type="coiled-coil region" evidence="1">
    <location>
        <begin position="135"/>
        <end position="195"/>
    </location>
</feature>
<accession>A0A0M6ZNA1</accession>
<dbReference type="RefSeq" id="WP_055670098.1">
    <property type="nucleotide sequence ID" value="NZ_CXWD01000001.1"/>
</dbReference>
<dbReference type="EMBL" id="CXWD01000001">
    <property type="protein sequence ID" value="CTQ63702.1"/>
    <property type="molecule type" value="Genomic_DNA"/>
</dbReference>
<proteinExistence type="predicted"/>
<keyword evidence="3" id="KW-1185">Reference proteome</keyword>
<evidence type="ECO:0000313" key="2">
    <source>
        <dbReference type="EMBL" id="CTQ63702.1"/>
    </source>
</evidence>